<gene>
    <name evidence="2" type="ORF">OHU69_29900</name>
</gene>
<name>A0AAU1UDS5_9ACTN</name>
<organism evidence="2">
    <name type="scientific">Streptomyces sp. NBC_00119</name>
    <dbReference type="NCBI Taxonomy" id="2975659"/>
    <lineage>
        <taxon>Bacteria</taxon>
        <taxon>Bacillati</taxon>
        <taxon>Actinomycetota</taxon>
        <taxon>Actinomycetes</taxon>
        <taxon>Kitasatosporales</taxon>
        <taxon>Streptomycetaceae</taxon>
        <taxon>Streptomyces</taxon>
    </lineage>
</organism>
<dbReference type="AlphaFoldDB" id="A0AAU1UDS5"/>
<dbReference type="EMBL" id="CP108195">
    <property type="protein sequence ID" value="WTS14887.1"/>
    <property type="molecule type" value="Genomic_DNA"/>
</dbReference>
<protein>
    <recommendedName>
        <fullName evidence="3">AG1 protein</fullName>
    </recommendedName>
</protein>
<evidence type="ECO:0000313" key="2">
    <source>
        <dbReference type="EMBL" id="WTS14887.1"/>
    </source>
</evidence>
<evidence type="ECO:0008006" key="3">
    <source>
        <dbReference type="Google" id="ProtNLM"/>
    </source>
</evidence>
<accession>A0AAU1UDS5</accession>
<sequence>MAWDEWEQLKAQAAEKSSAKMQLNQLAPEPGSGGGNTQGDLRVSQKELAAVGDAAYKLHQDFGRYSDHARIASMKAAGGLKSQGFEIGGALDHVAEHWVDQVQSLLDATAHISNHLDYTKGAHAKDEVYIAGTISSISQLDKGFDERKDR</sequence>
<feature type="region of interest" description="Disordered" evidence="1">
    <location>
        <begin position="17"/>
        <end position="42"/>
    </location>
</feature>
<evidence type="ECO:0000256" key="1">
    <source>
        <dbReference type="SAM" id="MobiDB-lite"/>
    </source>
</evidence>
<reference evidence="2" key="1">
    <citation type="submission" date="2022-10" db="EMBL/GenBank/DDBJ databases">
        <title>The complete genomes of actinobacterial strains from the NBC collection.</title>
        <authorList>
            <person name="Joergensen T.S."/>
            <person name="Alvarez Arevalo M."/>
            <person name="Sterndorff E.B."/>
            <person name="Faurdal D."/>
            <person name="Vuksanovic O."/>
            <person name="Mourched A.-S."/>
            <person name="Charusanti P."/>
            <person name="Shaw S."/>
            <person name="Blin K."/>
            <person name="Weber T."/>
        </authorList>
    </citation>
    <scope>NUCLEOTIDE SEQUENCE</scope>
    <source>
        <strain evidence="2">NBC_00119</strain>
    </source>
</reference>
<proteinExistence type="predicted"/>